<evidence type="ECO:0000256" key="7">
    <source>
        <dbReference type="RuleBase" id="RU361217"/>
    </source>
</evidence>
<dbReference type="GeneID" id="63675696"/>
<dbReference type="PRINTS" id="PR01001">
    <property type="entry name" value="FADG3PDH"/>
</dbReference>
<evidence type="ECO:0000256" key="6">
    <source>
        <dbReference type="ARBA" id="ARBA00023002"/>
    </source>
</evidence>
<dbReference type="Pfam" id="PF16901">
    <property type="entry name" value="DAO_C"/>
    <property type="match status" value="1"/>
</dbReference>
<comment type="caution">
    <text evidence="11">The sequence shown here is derived from an EMBL/GenBank/DDBJ whole genome shotgun (WGS) entry which is preliminary data.</text>
</comment>
<dbReference type="InterPro" id="IPR031656">
    <property type="entry name" value="DAO_C"/>
</dbReference>
<protein>
    <recommendedName>
        <fullName evidence="3 7">Glycerol-3-phosphate dehydrogenase</fullName>
        <ecNumber evidence="3 7">1.1.5.3</ecNumber>
    </recommendedName>
</protein>
<dbReference type="HOGENOM" id="CLU_015740_4_1_1"/>
<proteinExistence type="inferred from homology"/>
<comment type="cofactor">
    <cofactor evidence="1 7">
        <name>FAD</name>
        <dbReference type="ChEBI" id="CHEBI:57692"/>
    </cofactor>
</comment>
<dbReference type="Gene3D" id="3.30.9.10">
    <property type="entry name" value="D-Amino Acid Oxidase, subunit A, domain 2"/>
    <property type="match status" value="1"/>
</dbReference>
<keyword evidence="4 7" id="KW-0285">Flavoprotein</keyword>
<sequence length="701" mass="74628">MAWRLPRVRRPLLVSAAAVGAVVTGGTLVYATTKSRGAPRVAMPIVPVQRDARGNIQPPSFRSAKSRAEQIADLRASQPQPTDPSLPHSSDSASSSSSRSEYDLLIIGGGATGTGIALDAATRGLKVALVERDDFSAGTSSKSTKLVHGGVRYLEKAVWNLDYGQLELVIEALGERKTFLEIAPHLSSQLPILLPLQHWWQVPYFWAGTKAYDLLSGSQGLDGSYWISKSKALQKFPLLNAGHIVGGLVYYDGQQNDARTNVSLALTAMLYGATVVNHVEVTSLEKDASGRIIGARVRDILDDSNSDDASFSIRAKGVINATGPFSDGIEHMDNPTKPEMISPSSGAHIILPGNICPNGMGLLDASTSDGRVVFVLPWEGRTLAGTTDSPCAIERSPEATSDDVNFILTEVRKLVSPDAPLSHKDILSTWSGIRPLVKNPHSKNTESLVRSHLVTVSPSGLLTCAGGKWTTYRQMAQDAVDDAIRAFHLTPARGVALEAIGATTTPFTPAATTGACVTKSIPLIGAHGFSPALPAQLAEVYPSVDADVVQHLAANYGDRAWTILASESAAASPSPRLIPSFPITEAEIRYGVRNESACTAVDVLARRTRLAFVDVQAAREALPRVISILGDELKWSDAVRAREFEQSVAYLKSMGLEQVRAANAASASQTQAVQESVRKPASAPAVDWDVEKTGTKVAGTI</sequence>
<evidence type="ECO:0000256" key="4">
    <source>
        <dbReference type="ARBA" id="ARBA00022630"/>
    </source>
</evidence>
<evidence type="ECO:0000313" key="12">
    <source>
        <dbReference type="Proteomes" id="UP000031575"/>
    </source>
</evidence>
<reference evidence="11 12" key="1">
    <citation type="journal article" date="2014" name="BMC Genomics">
        <title>Comparative genomics of the major fungal agents of human and animal Sporotrichosis: Sporothrix schenckii and Sporothrix brasiliensis.</title>
        <authorList>
            <person name="Teixeira M.M."/>
            <person name="de Almeida L.G."/>
            <person name="Kubitschek-Barreira P."/>
            <person name="Alves F.L."/>
            <person name="Kioshima E.S."/>
            <person name="Abadio A.K."/>
            <person name="Fernandes L."/>
            <person name="Derengowski L.S."/>
            <person name="Ferreira K.S."/>
            <person name="Souza R.C."/>
            <person name="Ruiz J.C."/>
            <person name="de Andrade N.C."/>
            <person name="Paes H.C."/>
            <person name="Nicola A.M."/>
            <person name="Albuquerque P."/>
            <person name="Gerber A.L."/>
            <person name="Martins V.P."/>
            <person name="Peconick L.D."/>
            <person name="Neto A.V."/>
            <person name="Chaucanez C.B."/>
            <person name="Silva P.A."/>
            <person name="Cunha O.L."/>
            <person name="de Oliveira F.F."/>
            <person name="dos Santos T.C."/>
            <person name="Barros A.L."/>
            <person name="Soares M.A."/>
            <person name="de Oliveira L.M."/>
            <person name="Marini M.M."/>
            <person name="Villalobos-Duno H."/>
            <person name="Cunha M.M."/>
            <person name="de Hoog S."/>
            <person name="da Silveira J.F."/>
            <person name="Henrissat B."/>
            <person name="Nino-Vega G.A."/>
            <person name="Cisalpino P.S."/>
            <person name="Mora-Montes H.M."/>
            <person name="Almeida S.R."/>
            <person name="Stajich J.E."/>
            <person name="Lopes-Bezerra L.M."/>
            <person name="Vasconcelos A.T."/>
            <person name="Felipe M.S."/>
        </authorList>
    </citation>
    <scope>NUCLEOTIDE SEQUENCE [LARGE SCALE GENOMIC DNA]</scope>
    <source>
        <strain evidence="11 12">5110</strain>
    </source>
</reference>
<evidence type="ECO:0000256" key="2">
    <source>
        <dbReference type="ARBA" id="ARBA00007330"/>
    </source>
</evidence>
<dbReference type="InterPro" id="IPR038299">
    <property type="entry name" value="DAO_C_sf"/>
</dbReference>
<dbReference type="EC" id="1.1.5.3" evidence="3 7"/>
<dbReference type="VEuPathDB" id="FungiDB:SPBR_02472"/>
<evidence type="ECO:0000256" key="8">
    <source>
        <dbReference type="SAM" id="MobiDB-lite"/>
    </source>
</evidence>
<evidence type="ECO:0000256" key="5">
    <source>
        <dbReference type="ARBA" id="ARBA00022827"/>
    </source>
</evidence>
<feature type="domain" description="Alpha-glycerophosphate oxidase C-terminal" evidence="10">
    <location>
        <begin position="516"/>
        <end position="638"/>
    </location>
</feature>
<dbReference type="InterPro" id="IPR036188">
    <property type="entry name" value="FAD/NAD-bd_sf"/>
</dbReference>
<feature type="compositionally biased region" description="Low complexity" evidence="8">
    <location>
        <begin position="85"/>
        <end position="97"/>
    </location>
</feature>
<feature type="region of interest" description="Disordered" evidence="8">
    <location>
        <begin position="49"/>
        <end position="97"/>
    </location>
</feature>
<evidence type="ECO:0000256" key="1">
    <source>
        <dbReference type="ARBA" id="ARBA00001974"/>
    </source>
</evidence>
<dbReference type="SUPFAM" id="SSF51905">
    <property type="entry name" value="FAD/NAD(P)-binding domain"/>
    <property type="match status" value="1"/>
</dbReference>
<evidence type="ECO:0000256" key="3">
    <source>
        <dbReference type="ARBA" id="ARBA00013029"/>
    </source>
</evidence>
<dbReference type="Gene3D" id="1.10.8.870">
    <property type="entry name" value="Alpha-glycerophosphate oxidase, cap domain"/>
    <property type="match status" value="1"/>
</dbReference>
<evidence type="ECO:0000313" key="11">
    <source>
        <dbReference type="EMBL" id="KIH92361.1"/>
    </source>
</evidence>
<dbReference type="SUPFAM" id="SSF54373">
    <property type="entry name" value="FAD-linked reductases, C-terminal domain"/>
    <property type="match status" value="1"/>
</dbReference>
<comment type="catalytic activity">
    <reaction evidence="7">
        <text>a quinone + sn-glycerol 3-phosphate = dihydroxyacetone phosphate + a quinol</text>
        <dbReference type="Rhea" id="RHEA:18977"/>
        <dbReference type="ChEBI" id="CHEBI:24646"/>
        <dbReference type="ChEBI" id="CHEBI:57597"/>
        <dbReference type="ChEBI" id="CHEBI:57642"/>
        <dbReference type="ChEBI" id="CHEBI:132124"/>
        <dbReference type="EC" id="1.1.5.3"/>
    </reaction>
</comment>
<dbReference type="PROSITE" id="PS00978">
    <property type="entry name" value="FAD_G3PDH_2"/>
    <property type="match status" value="1"/>
</dbReference>
<dbReference type="OrthoDB" id="264015at2759"/>
<dbReference type="InterPro" id="IPR000447">
    <property type="entry name" value="G3P_DH_FAD-dep"/>
</dbReference>
<dbReference type="PANTHER" id="PTHR11985:SF15">
    <property type="entry name" value="GLYCEROL-3-PHOSPHATE DEHYDROGENASE, MITOCHONDRIAL"/>
    <property type="match status" value="1"/>
</dbReference>
<feature type="domain" description="FAD dependent oxidoreductase" evidence="9">
    <location>
        <begin position="103"/>
        <end position="473"/>
    </location>
</feature>
<dbReference type="RefSeq" id="XP_040620371.1">
    <property type="nucleotide sequence ID" value="XM_040760775.1"/>
</dbReference>
<accession>A0A0C2ITE9</accession>
<dbReference type="AlphaFoldDB" id="A0A0C2ITE9"/>
<dbReference type="GO" id="GO:0005739">
    <property type="term" value="C:mitochondrion"/>
    <property type="evidence" value="ECO:0007669"/>
    <property type="project" value="TreeGrafter"/>
</dbReference>
<dbReference type="GO" id="GO:0006072">
    <property type="term" value="P:glycerol-3-phosphate metabolic process"/>
    <property type="evidence" value="ECO:0007669"/>
    <property type="project" value="UniProtKB-UniRule"/>
</dbReference>
<comment type="similarity">
    <text evidence="2 7">Belongs to the FAD-dependent glycerol-3-phosphate dehydrogenase family.</text>
</comment>
<dbReference type="EMBL" id="AWTV01000006">
    <property type="protein sequence ID" value="KIH92361.1"/>
    <property type="molecule type" value="Genomic_DNA"/>
</dbReference>
<dbReference type="Gene3D" id="3.50.50.60">
    <property type="entry name" value="FAD/NAD(P)-binding domain"/>
    <property type="match status" value="1"/>
</dbReference>
<dbReference type="InterPro" id="IPR006076">
    <property type="entry name" value="FAD-dep_OxRdtase"/>
</dbReference>
<organism evidence="11 12">
    <name type="scientific">Sporothrix brasiliensis 5110</name>
    <dbReference type="NCBI Taxonomy" id="1398154"/>
    <lineage>
        <taxon>Eukaryota</taxon>
        <taxon>Fungi</taxon>
        <taxon>Dikarya</taxon>
        <taxon>Ascomycota</taxon>
        <taxon>Pezizomycotina</taxon>
        <taxon>Sordariomycetes</taxon>
        <taxon>Sordariomycetidae</taxon>
        <taxon>Ophiostomatales</taxon>
        <taxon>Ophiostomataceae</taxon>
        <taxon>Sporothrix</taxon>
    </lineage>
</organism>
<keyword evidence="6 7" id="KW-0560">Oxidoreductase</keyword>
<keyword evidence="5" id="KW-0274">FAD</keyword>
<dbReference type="PANTHER" id="PTHR11985">
    <property type="entry name" value="GLYCEROL-3-PHOSPHATE DEHYDROGENASE"/>
    <property type="match status" value="1"/>
</dbReference>
<dbReference type="GO" id="GO:0004368">
    <property type="term" value="F:glycerol-3-phosphate dehydrogenase (quinone) activity"/>
    <property type="evidence" value="ECO:0007669"/>
    <property type="project" value="UniProtKB-EC"/>
</dbReference>
<gene>
    <name evidence="11" type="ORF">SPBR_02472</name>
</gene>
<dbReference type="Proteomes" id="UP000031575">
    <property type="component" value="Unassembled WGS sequence"/>
</dbReference>
<evidence type="ECO:0000259" key="9">
    <source>
        <dbReference type="Pfam" id="PF01266"/>
    </source>
</evidence>
<dbReference type="PROSITE" id="PS00977">
    <property type="entry name" value="FAD_G3PDH_1"/>
    <property type="match status" value="1"/>
</dbReference>
<evidence type="ECO:0000259" key="10">
    <source>
        <dbReference type="Pfam" id="PF16901"/>
    </source>
</evidence>
<keyword evidence="12" id="KW-1185">Reference proteome</keyword>
<dbReference type="Pfam" id="PF01266">
    <property type="entry name" value="DAO"/>
    <property type="match status" value="1"/>
</dbReference>
<name>A0A0C2ITE9_9PEZI</name>